<proteinExistence type="predicted"/>
<dbReference type="EMBL" id="LR743510">
    <property type="protein sequence ID" value="CAA2138748.1"/>
    <property type="molecule type" value="Genomic_DNA"/>
</dbReference>
<accession>A0A679JQ34</accession>
<organism evidence="1">
    <name type="scientific">Methylobacterium bullatum</name>
    <dbReference type="NCBI Taxonomy" id="570505"/>
    <lineage>
        <taxon>Bacteria</taxon>
        <taxon>Pseudomonadati</taxon>
        <taxon>Pseudomonadota</taxon>
        <taxon>Alphaproteobacteria</taxon>
        <taxon>Hyphomicrobiales</taxon>
        <taxon>Methylobacteriaceae</taxon>
        <taxon>Methylobacterium</taxon>
    </lineage>
</organism>
<sequence length="179" mass="19412">MNAVLDTPRSSDAATSARFGSSITCYAAGIDRKTLNNWLSRQPAVVLLTDEERREAGERNRFSFDRNRVVQIALTAELVRLGVQPRRSAMCAATFTDAAEGPGAHPRFAPRMPGELFKNAYTFLVVPPGDVAPKVVPVSAETTVIELMHPEYGLPFSTAIVVKVDDVVERVRAALLAGS</sequence>
<geneLocation type="plasmid" evidence="1">
    <name>1</name>
</geneLocation>
<dbReference type="RefSeq" id="WP_339159835.1">
    <property type="nucleotide sequence ID" value="NZ_LR743510.1"/>
</dbReference>
<dbReference type="AlphaFoldDB" id="A0A679JQ34"/>
<keyword evidence="1" id="KW-0614">Plasmid</keyword>
<name>A0A679JQ34_9HYPH</name>
<reference evidence="1" key="1">
    <citation type="submission" date="2019-12" db="EMBL/GenBank/DDBJ databases">
        <authorList>
            <person name="Cremers G."/>
        </authorList>
    </citation>
    <scope>NUCLEOTIDE SEQUENCE</scope>
    <source>
        <strain evidence="1">Mbul2</strain>
        <plasmid evidence="1">1</plasmid>
    </source>
</reference>
<protein>
    <submittedName>
        <fullName evidence="1">Uncharacterized protein</fullName>
    </submittedName>
</protein>
<gene>
    <name evidence="1" type="ORF">MBLL_01297</name>
</gene>
<evidence type="ECO:0000313" key="1">
    <source>
        <dbReference type="EMBL" id="CAA2138748.1"/>
    </source>
</evidence>